<reference evidence="10" key="1">
    <citation type="journal article" date="2021" name="J. Neurophysiol.">
        <title>Gene transcription changes in a locust model of noise-induced deafness.</title>
        <authorList>
            <person name="French A.S."/>
            <person name="Warren B."/>
        </authorList>
    </citation>
    <scope>NUCLEOTIDE SEQUENCE</scope>
</reference>
<evidence type="ECO:0000256" key="4">
    <source>
        <dbReference type="ARBA" id="ARBA00022989"/>
    </source>
</evidence>
<name>A0A8E5JSW7_SCHGR</name>
<evidence type="ECO:0000256" key="8">
    <source>
        <dbReference type="SAM" id="Phobius"/>
    </source>
</evidence>
<dbReference type="AlphaFoldDB" id="A0A8E5JSW7"/>
<feature type="transmembrane region" description="Helical" evidence="8">
    <location>
        <begin position="130"/>
        <end position="151"/>
    </location>
</feature>
<keyword evidence="3 7" id="KW-0812">Transmembrane</keyword>
<keyword evidence="6" id="KW-0325">Glycoprotein</keyword>
<dbReference type="OrthoDB" id="10006326at2759"/>
<feature type="domain" description="MARVEL" evidence="9">
    <location>
        <begin position="15"/>
        <end position="212"/>
    </location>
</feature>
<keyword evidence="4 8" id="KW-1133">Transmembrane helix</keyword>
<accession>A0A8E5JSW7</accession>
<protein>
    <submittedName>
        <fullName evidence="10">Synaptophysin</fullName>
    </submittedName>
</protein>
<feature type="transmembrane region" description="Helical" evidence="8">
    <location>
        <begin position="188"/>
        <end position="208"/>
    </location>
</feature>
<dbReference type="PANTHER" id="PTHR10306:SF17">
    <property type="entry name" value="MARVEL DOMAIN-CONTAINING PROTEIN"/>
    <property type="match status" value="1"/>
</dbReference>
<keyword evidence="5 7" id="KW-0472">Membrane</keyword>
<evidence type="ECO:0000259" key="9">
    <source>
        <dbReference type="PROSITE" id="PS51225"/>
    </source>
</evidence>
<dbReference type="GeneID" id="126299344"/>
<evidence type="ECO:0000256" key="2">
    <source>
        <dbReference type="ARBA" id="ARBA00006476"/>
    </source>
</evidence>
<evidence type="ECO:0000313" key="10">
    <source>
        <dbReference type="EMBL" id="QVD39173.1"/>
    </source>
</evidence>
<dbReference type="InterPro" id="IPR001285">
    <property type="entry name" value="Synaptophysin/porin"/>
</dbReference>
<dbReference type="PROSITE" id="PS51225">
    <property type="entry name" value="MARVEL"/>
    <property type="match status" value="1"/>
</dbReference>
<comment type="similarity">
    <text evidence="2">Belongs to the synaptophysin/synaptobrevin family.</text>
</comment>
<proteinExistence type="evidence at transcript level"/>
<dbReference type="RefSeq" id="XP_049847155.1">
    <property type="nucleotide sequence ID" value="XM_049991198.1"/>
</dbReference>
<dbReference type="Pfam" id="PF01284">
    <property type="entry name" value="MARVEL"/>
    <property type="match status" value="1"/>
</dbReference>
<dbReference type="EMBL" id="MW962407">
    <property type="protein sequence ID" value="QVD39173.1"/>
    <property type="molecule type" value="mRNA"/>
</dbReference>
<feature type="transmembrane region" description="Helical" evidence="8">
    <location>
        <begin position="21"/>
        <end position="41"/>
    </location>
</feature>
<dbReference type="GO" id="GO:0030672">
    <property type="term" value="C:synaptic vesicle membrane"/>
    <property type="evidence" value="ECO:0007669"/>
    <property type="project" value="TreeGrafter"/>
</dbReference>
<evidence type="ECO:0000256" key="3">
    <source>
        <dbReference type="ARBA" id="ARBA00022692"/>
    </source>
</evidence>
<sequence>MDSAQGVKTGMNTSVFKEPRGVMRILQFVFSICAFATTTGYTNKVKVEYSCNSTNTGKFELDISYPFRLDREGSTVPCDPPLDFYLLGNSSSDAQFFVAAGVLAFIYCILITVVYVLFDAMYQSNDHLPRADFIATVVLAVLWLSGSAAWANGLSQIKMATNPSFLTSLCKQIACSVSVGGSFSSLDISIILGFLNFFLWASDLWFLYKETSWFKMKQSSPNMAATA</sequence>
<comment type="subcellular location">
    <subcellularLocation>
        <location evidence="1">Membrane</location>
        <topology evidence="1">Multi-pass membrane protein</topology>
    </subcellularLocation>
</comment>
<evidence type="ECO:0000256" key="7">
    <source>
        <dbReference type="PROSITE-ProRule" id="PRU00581"/>
    </source>
</evidence>
<dbReference type="PRINTS" id="PR00220">
    <property type="entry name" value="SYNAPTOPHYSN"/>
</dbReference>
<evidence type="ECO:0000256" key="1">
    <source>
        <dbReference type="ARBA" id="ARBA00004141"/>
    </source>
</evidence>
<evidence type="ECO:0000256" key="5">
    <source>
        <dbReference type="ARBA" id="ARBA00023136"/>
    </source>
</evidence>
<dbReference type="PANTHER" id="PTHR10306">
    <property type="entry name" value="SYNAPTOPHYSIN"/>
    <property type="match status" value="1"/>
</dbReference>
<evidence type="ECO:0000256" key="6">
    <source>
        <dbReference type="ARBA" id="ARBA00023180"/>
    </source>
</evidence>
<feature type="transmembrane region" description="Helical" evidence="8">
    <location>
        <begin position="96"/>
        <end position="118"/>
    </location>
</feature>
<dbReference type="InterPro" id="IPR008253">
    <property type="entry name" value="Marvel"/>
</dbReference>
<organism evidence="10">
    <name type="scientific">Schistocerca gregaria</name>
    <name type="common">Desert locust</name>
    <name type="synonym">Gryllus gregarius</name>
    <dbReference type="NCBI Taxonomy" id="7010"/>
    <lineage>
        <taxon>Eukaryota</taxon>
        <taxon>Metazoa</taxon>
        <taxon>Ecdysozoa</taxon>
        <taxon>Arthropoda</taxon>
        <taxon>Hexapoda</taxon>
        <taxon>Insecta</taxon>
        <taxon>Pterygota</taxon>
        <taxon>Neoptera</taxon>
        <taxon>Polyneoptera</taxon>
        <taxon>Orthoptera</taxon>
        <taxon>Caelifera</taxon>
        <taxon>Acrididea</taxon>
        <taxon>Acridomorpha</taxon>
        <taxon>Acridoidea</taxon>
        <taxon>Acrididae</taxon>
        <taxon>Cyrtacanthacridinae</taxon>
        <taxon>Schistocerca</taxon>
    </lineage>
</organism>